<evidence type="ECO:0000256" key="3">
    <source>
        <dbReference type="ARBA" id="ARBA00022679"/>
    </source>
</evidence>
<dbReference type="RefSeq" id="WP_342775797.1">
    <property type="nucleotide sequence ID" value="NZ_CP036528.1"/>
</dbReference>
<evidence type="ECO:0000259" key="7">
    <source>
        <dbReference type="PROSITE" id="PS51913"/>
    </source>
</evidence>
<sequence length="197" mass="23674">MHELKIREMTKEQIAEESLIDLAYAILEEKKTAVPFFDLLEEIKQLKGFSEEEVKDVLVQFFTDLNVDGRFLLNHENMWGLREWYKIETVEEETAPTIKTRRRRTRLAYFDDEEEIIDEEDIVFEEELEEFLDEDEEDLDFDDEIVDKFEDDLDDIDVDLPEDIPDVDDDLLEEDEEFLMDDDDVIEVDEENEEEEE</sequence>
<gene>
    <name evidence="6 8" type="primary">rpoE</name>
    <name evidence="8" type="ORF">DKZ56_04765</name>
</gene>
<name>A0A4P6UPP4_9BACL</name>
<keyword evidence="9" id="KW-1185">Reference proteome</keyword>
<dbReference type="Proteomes" id="UP000291151">
    <property type="component" value="Chromosome"/>
</dbReference>
<evidence type="ECO:0000256" key="5">
    <source>
        <dbReference type="ARBA" id="ARBA00023163"/>
    </source>
</evidence>
<dbReference type="AlphaFoldDB" id="A0A4P6UPP4"/>
<dbReference type="Pfam" id="PF05066">
    <property type="entry name" value="HARE-HTH"/>
    <property type="match status" value="1"/>
</dbReference>
<accession>A0A4P6UPP4</accession>
<keyword evidence="4 6" id="KW-0548">Nucleotidyltransferase</keyword>
<dbReference type="InterPro" id="IPR038087">
    <property type="entry name" value="RNAP_delta_N_dom_sf"/>
</dbReference>
<comment type="function">
    <text evidence="6">Participates in both the initiation and recycling phases of transcription. In the presence of the delta subunit, RNAP displays an increased specificity of transcription, a decreased affinity for nucleic acids, and an increased efficiency of RNA synthesis because of enhanced recycling.</text>
</comment>
<comment type="similarity">
    <text evidence="1 6">Belongs to the RpoE family.</text>
</comment>
<organism evidence="8 9">
    <name type="scientific">Ureibacillus thermophilus</name>
    <dbReference type="NCBI Taxonomy" id="367743"/>
    <lineage>
        <taxon>Bacteria</taxon>
        <taxon>Bacillati</taxon>
        <taxon>Bacillota</taxon>
        <taxon>Bacilli</taxon>
        <taxon>Bacillales</taxon>
        <taxon>Caryophanaceae</taxon>
        <taxon>Ureibacillus</taxon>
    </lineage>
</organism>
<dbReference type="Gene3D" id="1.10.10.1250">
    <property type="entry name" value="RNA polymerase, subunit delta, N-terminal domain"/>
    <property type="match status" value="1"/>
</dbReference>
<evidence type="ECO:0000313" key="9">
    <source>
        <dbReference type="Proteomes" id="UP000291151"/>
    </source>
</evidence>
<dbReference type="EMBL" id="CP036528">
    <property type="protein sequence ID" value="QBK25229.1"/>
    <property type="molecule type" value="Genomic_DNA"/>
</dbReference>
<dbReference type="NCBIfam" id="TIGR04567">
    <property type="entry name" value="RNAP_delt_lowGC"/>
    <property type="match status" value="1"/>
</dbReference>
<protein>
    <recommendedName>
        <fullName evidence="6">Probable DNA-directed RNA polymerase subunit delta</fullName>
    </recommendedName>
    <alternativeName>
        <fullName evidence="6">RNAP delta factor</fullName>
    </alternativeName>
</protein>
<dbReference type="InterPro" id="IPR029757">
    <property type="entry name" value="RpoE"/>
</dbReference>
<evidence type="ECO:0000256" key="1">
    <source>
        <dbReference type="ARBA" id="ARBA00009828"/>
    </source>
</evidence>
<dbReference type="GO" id="GO:0000428">
    <property type="term" value="C:DNA-directed RNA polymerase complex"/>
    <property type="evidence" value="ECO:0007669"/>
    <property type="project" value="UniProtKB-KW"/>
</dbReference>
<reference evidence="8 9" key="1">
    <citation type="submission" date="2019-02" db="EMBL/GenBank/DDBJ databases">
        <title>Ureibacillus thermophilus.</title>
        <authorList>
            <person name="Sunny J.S."/>
            <person name="Natarajan A."/>
            <person name="Saleena L.M."/>
        </authorList>
    </citation>
    <scope>NUCLEOTIDE SEQUENCE [LARGE SCALE GENOMIC DNA]</scope>
    <source>
        <strain evidence="8 9">LM102</strain>
    </source>
</reference>
<keyword evidence="2 6" id="KW-0240">DNA-directed RNA polymerase</keyword>
<evidence type="ECO:0000256" key="4">
    <source>
        <dbReference type="ARBA" id="ARBA00022695"/>
    </source>
</evidence>
<dbReference type="KEGG" id="uth:DKZ56_04765"/>
<evidence type="ECO:0000256" key="2">
    <source>
        <dbReference type="ARBA" id="ARBA00022478"/>
    </source>
</evidence>
<keyword evidence="3 6" id="KW-0808">Transferase</keyword>
<dbReference type="PROSITE" id="PS51913">
    <property type="entry name" value="HTH_HARE"/>
    <property type="match status" value="1"/>
</dbReference>
<proteinExistence type="inferred from homology"/>
<dbReference type="InterPro" id="IPR007759">
    <property type="entry name" value="Asxl_HARE-HTH"/>
</dbReference>
<evidence type="ECO:0000313" key="8">
    <source>
        <dbReference type="EMBL" id="QBK25229.1"/>
    </source>
</evidence>
<dbReference type="HAMAP" id="MF_00357">
    <property type="entry name" value="RNApol_bact_RpoE"/>
    <property type="match status" value="1"/>
</dbReference>
<keyword evidence="5 6" id="KW-0804">Transcription</keyword>
<dbReference type="GO" id="GO:0003899">
    <property type="term" value="F:DNA-directed RNA polymerase activity"/>
    <property type="evidence" value="ECO:0007669"/>
    <property type="project" value="UniProtKB-UniRule"/>
</dbReference>
<dbReference type="GO" id="GO:0006355">
    <property type="term" value="P:regulation of DNA-templated transcription"/>
    <property type="evidence" value="ECO:0007669"/>
    <property type="project" value="UniProtKB-UniRule"/>
</dbReference>
<feature type="domain" description="HTH HARE-type" evidence="7">
    <location>
        <begin position="17"/>
        <end position="84"/>
    </location>
</feature>
<evidence type="ECO:0000256" key="6">
    <source>
        <dbReference type="HAMAP-Rule" id="MF_00357"/>
    </source>
</evidence>
<dbReference type="GO" id="GO:0006351">
    <property type="term" value="P:DNA-templated transcription"/>
    <property type="evidence" value="ECO:0007669"/>
    <property type="project" value="InterPro"/>
</dbReference>
<comment type="subunit">
    <text evidence="6">RNAP is composed of a core of 2 alpha, a beta and a beta' subunits. The core is associated with a delta subunit and one of several sigma factors.</text>
</comment>